<evidence type="ECO:0000313" key="4">
    <source>
        <dbReference type="Proteomes" id="UP000007575"/>
    </source>
</evidence>
<accession>H8H1W5</accession>
<proteinExistence type="predicted"/>
<feature type="region of interest" description="Disordered" evidence="2">
    <location>
        <begin position="379"/>
        <end position="405"/>
    </location>
</feature>
<dbReference type="EMBL" id="CP002193">
    <property type="protein sequence ID" value="AFD27512.1"/>
    <property type="molecule type" value="Genomic_DNA"/>
</dbReference>
<evidence type="ECO:0000256" key="2">
    <source>
        <dbReference type="SAM" id="MobiDB-lite"/>
    </source>
</evidence>
<feature type="compositionally biased region" description="Polar residues" evidence="2">
    <location>
        <begin position="386"/>
        <end position="395"/>
    </location>
</feature>
<feature type="compositionally biased region" description="Pro residues" evidence="2">
    <location>
        <begin position="46"/>
        <end position="56"/>
    </location>
</feature>
<dbReference type="KEGG" id="dgo:DGo_PB0243"/>
<dbReference type="PATRIC" id="fig|745776.4.peg.3598"/>
<evidence type="ECO:0000313" key="3">
    <source>
        <dbReference type="EMBL" id="AFD27512.1"/>
    </source>
</evidence>
<evidence type="ECO:0000256" key="1">
    <source>
        <dbReference type="SAM" id="Coils"/>
    </source>
</evidence>
<keyword evidence="4" id="KW-1185">Reference proteome</keyword>
<dbReference type="Proteomes" id="UP000007575">
    <property type="component" value="Plasmid P2"/>
</dbReference>
<keyword evidence="1" id="KW-0175">Coiled coil</keyword>
<dbReference type="HOGENOM" id="CLU_679202_0_0_0"/>
<geneLocation type="plasmid" evidence="3 4">
    <name>P2</name>
</geneLocation>
<feature type="coiled-coil region" evidence="1">
    <location>
        <begin position="347"/>
        <end position="374"/>
    </location>
</feature>
<organism evidence="3 4">
    <name type="scientific">Deinococcus gobiensis (strain DSM 21396 / JCM 16679 / CGMCC 1.7299 / I-0)</name>
    <dbReference type="NCBI Taxonomy" id="745776"/>
    <lineage>
        <taxon>Bacteria</taxon>
        <taxon>Thermotogati</taxon>
        <taxon>Deinococcota</taxon>
        <taxon>Deinococci</taxon>
        <taxon>Deinococcales</taxon>
        <taxon>Deinococcaceae</taxon>
        <taxon>Deinococcus</taxon>
    </lineage>
</organism>
<reference evidence="3 4" key="1">
    <citation type="journal article" date="2012" name="PLoS ONE">
        <title>Genome sequence and transcriptome analysis of the radioresistant bacterium Deinococcus gobiensis: insights into the extreme environmental adaptations.</title>
        <authorList>
            <person name="Yuan M."/>
            <person name="Chen M."/>
            <person name="Zhang W."/>
            <person name="Lu W."/>
            <person name="Wang J."/>
            <person name="Yang M."/>
            <person name="Zhao P."/>
            <person name="Tang R."/>
            <person name="Li X."/>
            <person name="Hao Y."/>
            <person name="Zhou Z."/>
            <person name="Zhan Y."/>
            <person name="Yu H."/>
            <person name="Teng C."/>
            <person name="Yan Y."/>
            <person name="Ping S."/>
            <person name="Wang Y."/>
            <person name="Lin M."/>
        </authorList>
    </citation>
    <scope>NUCLEOTIDE SEQUENCE [LARGE SCALE GENOMIC DNA]</scope>
    <source>
        <strain evidence="4">DSM 21396 / JCM 16679 / CGMCC 1.7299 / I-0</strain>
        <plasmid evidence="3">P2</plasmid>
    </source>
</reference>
<protein>
    <submittedName>
        <fullName evidence="3">Uncharacterized protein</fullName>
    </submittedName>
</protein>
<sequence length="405" mass="43299">MPRHSTRPSPIRRKTLSLLALLALGGLAPVPPGPLVISQAFAGAPAPTPAPAPAPTDPGTGNLSPEDVLSAFANGQPIPGFEGASNTFLSVDSTIAMLARAIDILSAVPVIGPIAMMLKPIVNTYMDIKTTVQPILDTVNRGREYVGQMLQAKQTMTRMFQSGSFGDAVNNVNTLVNQFGGLANLPAGLRKISANDPQKDVANILKAADQQINQLRQDQQTARQNGDAAEYRSLLQREEEARQLRARIRQAGEIAAAQKDALDLANRSSQVVGSVGQKTAGYANNLITVSSAEGAMKVMGSIALDQLNASAAGFDTLSQQLALISKQQTIGNEQGDQLLSYFQEQRRKDVSQARQAIEAENERQVEEYKSMVRRSDTLSAGIGQTLKPSSEQRSSMADLMRGVIK</sequence>
<name>H8H1W5_DEIGI</name>
<gene>
    <name evidence="3" type="ordered locus">DGo_PB0243</name>
</gene>
<feature type="region of interest" description="Disordered" evidence="2">
    <location>
        <begin position="46"/>
        <end position="66"/>
    </location>
</feature>
<keyword evidence="3" id="KW-0614">Plasmid</keyword>
<dbReference type="OrthoDB" id="68228at2"/>
<dbReference type="RefSeq" id="WP_014686607.1">
    <property type="nucleotide sequence ID" value="NC_017791.1"/>
</dbReference>
<feature type="coiled-coil region" evidence="1">
    <location>
        <begin position="198"/>
        <end position="225"/>
    </location>
</feature>
<dbReference type="AlphaFoldDB" id="H8H1W5"/>